<sequence>MKTRIHFQTAERQGMRLRKGISTSEGVPDDWNRTIGTSDGWNIGRLEHRTVGTSDGWNIVKIQNNACTSQLILIVTEQFSERIANSRSRITL</sequence>
<name>A0A4V5ZZQ1_STECR</name>
<organism evidence="1 2">
    <name type="scientific">Steinernema carpocapsae</name>
    <name type="common">Entomopathogenic nematode</name>
    <dbReference type="NCBI Taxonomy" id="34508"/>
    <lineage>
        <taxon>Eukaryota</taxon>
        <taxon>Metazoa</taxon>
        <taxon>Ecdysozoa</taxon>
        <taxon>Nematoda</taxon>
        <taxon>Chromadorea</taxon>
        <taxon>Rhabditida</taxon>
        <taxon>Tylenchina</taxon>
        <taxon>Panagrolaimomorpha</taxon>
        <taxon>Strongyloidoidea</taxon>
        <taxon>Steinernematidae</taxon>
        <taxon>Steinernema</taxon>
    </lineage>
</organism>
<evidence type="ECO:0000313" key="2">
    <source>
        <dbReference type="Proteomes" id="UP000298663"/>
    </source>
</evidence>
<dbReference type="AlphaFoldDB" id="A0A4V5ZZQ1"/>
<dbReference type="Proteomes" id="UP000298663">
    <property type="component" value="Unassembled WGS sequence"/>
</dbReference>
<dbReference type="EMBL" id="AZBU02000008">
    <property type="protein sequence ID" value="TKR68315.1"/>
    <property type="molecule type" value="Genomic_DNA"/>
</dbReference>
<reference evidence="1 2" key="1">
    <citation type="journal article" date="2015" name="Genome Biol.">
        <title>Comparative genomics of Steinernema reveals deeply conserved gene regulatory networks.</title>
        <authorList>
            <person name="Dillman A.R."/>
            <person name="Macchietto M."/>
            <person name="Porter C.F."/>
            <person name="Rogers A."/>
            <person name="Williams B."/>
            <person name="Antoshechkin I."/>
            <person name="Lee M.M."/>
            <person name="Goodwin Z."/>
            <person name="Lu X."/>
            <person name="Lewis E.E."/>
            <person name="Goodrich-Blair H."/>
            <person name="Stock S.P."/>
            <person name="Adams B.J."/>
            <person name="Sternberg P.W."/>
            <person name="Mortazavi A."/>
        </authorList>
    </citation>
    <scope>NUCLEOTIDE SEQUENCE [LARGE SCALE GENOMIC DNA]</scope>
    <source>
        <strain evidence="1 2">ALL</strain>
    </source>
</reference>
<keyword evidence="2" id="KW-1185">Reference proteome</keyword>
<evidence type="ECO:0000313" key="1">
    <source>
        <dbReference type="EMBL" id="TKR68315.1"/>
    </source>
</evidence>
<dbReference type="OrthoDB" id="428577at2759"/>
<accession>A0A4V5ZZQ1</accession>
<comment type="caution">
    <text evidence="1">The sequence shown here is derived from an EMBL/GenBank/DDBJ whole genome shotgun (WGS) entry which is preliminary data.</text>
</comment>
<reference evidence="1 2" key="2">
    <citation type="journal article" date="2019" name="G3 (Bethesda)">
        <title>Hybrid Assembly of the Genome of the Entomopathogenic Nematode Steinernema carpocapsae Identifies the X-Chromosome.</title>
        <authorList>
            <person name="Serra L."/>
            <person name="Macchietto M."/>
            <person name="Macias-Munoz A."/>
            <person name="McGill C.J."/>
            <person name="Rodriguez I.M."/>
            <person name="Rodriguez B."/>
            <person name="Murad R."/>
            <person name="Mortazavi A."/>
        </authorList>
    </citation>
    <scope>NUCLEOTIDE SEQUENCE [LARGE SCALE GENOMIC DNA]</scope>
    <source>
        <strain evidence="1 2">ALL</strain>
    </source>
</reference>
<protein>
    <submittedName>
        <fullName evidence="1">Uncharacterized protein</fullName>
    </submittedName>
</protein>
<gene>
    <name evidence="1" type="ORF">L596_024312</name>
</gene>
<proteinExistence type="predicted"/>